<reference evidence="3" key="1">
    <citation type="journal article" date="2019" name="Int. J. Syst. Evol. Microbiol.">
        <title>The Global Catalogue of Microorganisms (GCM) 10K type strain sequencing project: providing services to taxonomists for standard genome sequencing and annotation.</title>
        <authorList>
            <consortium name="The Broad Institute Genomics Platform"/>
            <consortium name="The Broad Institute Genome Sequencing Center for Infectious Disease"/>
            <person name="Wu L."/>
            <person name="Ma J."/>
        </authorList>
    </citation>
    <scope>NUCLEOTIDE SEQUENCE [LARGE SCALE GENOMIC DNA]</scope>
    <source>
        <strain evidence="3">JCM 16929</strain>
    </source>
</reference>
<proteinExistence type="predicted"/>
<evidence type="ECO:0000313" key="3">
    <source>
        <dbReference type="Proteomes" id="UP001501490"/>
    </source>
</evidence>
<sequence>MTTGRWLVRGSEAVLAHRHRTRRSGDLDGSAPSGGSAEPHHAVRPAGVLALQRSAGNAATVALLTRPGAYVGTGLVLQRKTPKAPPPEPTVVAGKQLQGVEAWADTEAKRQHVIDSAAVVGLDPKQAASVREAAAKLTAYAPTIRAAAGKVDPSIAALKSAVALAAKARSLTSGRHDRLDELEAQHARNESADAVGKAIGLVAALSPGIDTKILSANLTAAQKALAGSGSLSDATKTLNSSIDELQKVKDAALKRADSAVKVAIVLRGFLAVNDPAFAGAPTAAEIAQVKSGLAGGIGEEISDVFGSSVDYMFFVDFANAWGQQLDARASMTAASGRAAAPVPDRSDAQTYFSALAKKSNGDLFAAYTEFASAFFVHRGIATEADLRRTVDDLFTGKAAITGRRGLVCTGYAVMGAEVLGKAGAKLTGFSVGVHVDDDMVRSGRFDEQGHAIARMTRGGTAFSVSNDVIVPTANALVGKGAISWGDTSKLMIVGDGKTMDAAVDDLLAKIAARRRVLERRK</sequence>
<dbReference type="Proteomes" id="UP001501490">
    <property type="component" value="Unassembled WGS sequence"/>
</dbReference>
<organism evidence="2 3">
    <name type="scientific">Microlunatus ginsengisoli</name>
    <dbReference type="NCBI Taxonomy" id="363863"/>
    <lineage>
        <taxon>Bacteria</taxon>
        <taxon>Bacillati</taxon>
        <taxon>Actinomycetota</taxon>
        <taxon>Actinomycetes</taxon>
        <taxon>Propionibacteriales</taxon>
        <taxon>Propionibacteriaceae</taxon>
        <taxon>Microlunatus</taxon>
    </lineage>
</organism>
<comment type="caution">
    <text evidence="2">The sequence shown here is derived from an EMBL/GenBank/DDBJ whole genome shotgun (WGS) entry which is preliminary data.</text>
</comment>
<evidence type="ECO:0000313" key="2">
    <source>
        <dbReference type="EMBL" id="GAA3626422.1"/>
    </source>
</evidence>
<dbReference type="EMBL" id="BAABAB010000022">
    <property type="protein sequence ID" value="GAA3626422.1"/>
    <property type="molecule type" value="Genomic_DNA"/>
</dbReference>
<gene>
    <name evidence="2" type="ORF">GCM10022236_30840</name>
</gene>
<protein>
    <submittedName>
        <fullName evidence="2">Uncharacterized protein</fullName>
    </submittedName>
</protein>
<evidence type="ECO:0000256" key="1">
    <source>
        <dbReference type="SAM" id="MobiDB-lite"/>
    </source>
</evidence>
<accession>A0ABP7A7L0</accession>
<keyword evidence="3" id="KW-1185">Reference proteome</keyword>
<name>A0ABP7A7L0_9ACTN</name>
<feature type="region of interest" description="Disordered" evidence="1">
    <location>
        <begin position="17"/>
        <end position="42"/>
    </location>
</feature>
<dbReference type="RefSeq" id="WP_344806107.1">
    <property type="nucleotide sequence ID" value="NZ_BAABAB010000022.1"/>
</dbReference>